<evidence type="ECO:0000256" key="1">
    <source>
        <dbReference type="ARBA" id="ARBA00004496"/>
    </source>
</evidence>
<evidence type="ECO:0000256" key="9">
    <source>
        <dbReference type="ARBA" id="ARBA00023004"/>
    </source>
</evidence>
<feature type="binding site" evidence="12">
    <location>
        <position position="139"/>
    </location>
    <ligand>
        <name>substrate</name>
    </ligand>
</feature>
<dbReference type="PANTHER" id="PTHR12588">
    <property type="entry name" value="MYOINOSITOL OXYGENASE"/>
    <property type="match status" value="1"/>
</dbReference>
<feature type="binding site" evidence="13">
    <location>
        <position position="111"/>
    </location>
    <ligand>
        <name>Fe cation</name>
        <dbReference type="ChEBI" id="CHEBI:24875"/>
        <label>1</label>
    </ligand>
</feature>
<comment type="caution">
    <text evidence="15">The sequence shown here is derived from an EMBL/GenBank/DDBJ whole genome shotgun (WGS) entry which is preliminary data.</text>
</comment>
<feature type="binding site" evidence="13">
    <location>
        <position position="135"/>
    </location>
    <ligand>
        <name>Fe cation</name>
        <dbReference type="ChEBI" id="CHEBI:24875"/>
        <label>1</label>
    </ligand>
</feature>
<evidence type="ECO:0000313" key="16">
    <source>
        <dbReference type="Proteomes" id="UP000807342"/>
    </source>
</evidence>
<evidence type="ECO:0000256" key="6">
    <source>
        <dbReference type="ARBA" id="ARBA00022490"/>
    </source>
</evidence>
<comment type="pathway">
    <text evidence="2 14">Polyol metabolism; myo-inositol degradation into D-glucuronate; D-glucuronate from myo-inositol: step 1/1.</text>
</comment>
<keyword evidence="8 14" id="KW-0560">Oxidoreductase</keyword>
<feature type="binding site" evidence="12">
    <location>
        <position position="44"/>
    </location>
    <ligand>
        <name>substrate</name>
    </ligand>
</feature>
<comment type="subcellular location">
    <subcellularLocation>
        <location evidence="1 14">Cytoplasm</location>
    </subcellularLocation>
</comment>
<evidence type="ECO:0000256" key="13">
    <source>
        <dbReference type="PIRSR" id="PIRSR607828-2"/>
    </source>
</evidence>
<comment type="catalytic activity">
    <reaction evidence="11 14">
        <text>myo-inositol + O2 = D-glucuronate + H2O + H(+)</text>
        <dbReference type="Rhea" id="RHEA:23696"/>
        <dbReference type="ChEBI" id="CHEBI:15377"/>
        <dbReference type="ChEBI" id="CHEBI:15378"/>
        <dbReference type="ChEBI" id="CHEBI:15379"/>
        <dbReference type="ChEBI" id="CHEBI:17268"/>
        <dbReference type="ChEBI" id="CHEBI:58720"/>
        <dbReference type="EC" id="1.13.99.1"/>
    </reaction>
</comment>
<keyword evidence="7 13" id="KW-0479">Metal-binding</keyword>
<dbReference type="PANTHER" id="PTHR12588:SF0">
    <property type="entry name" value="INOSITOL OXYGENASE"/>
    <property type="match status" value="1"/>
</dbReference>
<evidence type="ECO:0000313" key="15">
    <source>
        <dbReference type="EMBL" id="KAF9445179.1"/>
    </source>
</evidence>
<comment type="similarity">
    <text evidence="3 14">Belongs to the myo-inositol oxygenase family.</text>
</comment>
<keyword evidence="9 13" id="KW-0408">Iron</keyword>
<dbReference type="GO" id="GO:0005737">
    <property type="term" value="C:cytoplasm"/>
    <property type="evidence" value="ECO:0007669"/>
    <property type="project" value="UniProtKB-SubCell"/>
</dbReference>
<dbReference type="GO" id="GO:0050113">
    <property type="term" value="F:inositol oxygenase activity"/>
    <property type="evidence" value="ECO:0007669"/>
    <property type="project" value="UniProtKB-UniRule"/>
</dbReference>
<feature type="binding site" evidence="13">
    <location>
        <position position="231"/>
    </location>
    <ligand>
        <name>Fe cation</name>
        <dbReference type="ChEBI" id="CHEBI:24875"/>
        <label>1</label>
    </ligand>
</feature>
<dbReference type="OrthoDB" id="5151075at2759"/>
<evidence type="ECO:0000256" key="11">
    <source>
        <dbReference type="ARBA" id="ARBA00048271"/>
    </source>
</evidence>
<evidence type="ECO:0000256" key="5">
    <source>
        <dbReference type="ARBA" id="ARBA00019269"/>
    </source>
</evidence>
<evidence type="ECO:0000256" key="8">
    <source>
        <dbReference type="ARBA" id="ARBA00023002"/>
    </source>
</evidence>
<evidence type="ECO:0000256" key="2">
    <source>
        <dbReference type="ARBA" id="ARBA00005167"/>
    </source>
</evidence>
<feature type="binding site" evidence="12">
    <location>
        <begin position="231"/>
        <end position="232"/>
    </location>
    <ligand>
        <name>substrate</name>
    </ligand>
</feature>
<feature type="binding site" evidence="12">
    <location>
        <begin position="98"/>
        <end position="100"/>
    </location>
    <ligand>
        <name>substrate</name>
    </ligand>
</feature>
<dbReference type="Proteomes" id="UP000807342">
    <property type="component" value="Unassembled WGS sequence"/>
</dbReference>
<feature type="binding site" evidence="12">
    <location>
        <begin position="154"/>
        <end position="155"/>
    </location>
    <ligand>
        <name>substrate</name>
    </ligand>
</feature>
<name>A0A9P6C133_9AGAR</name>
<evidence type="ECO:0000256" key="10">
    <source>
        <dbReference type="ARBA" id="ARBA00029668"/>
    </source>
</evidence>
<dbReference type="EC" id="1.13.99.1" evidence="4 14"/>
<evidence type="ECO:0000256" key="7">
    <source>
        <dbReference type="ARBA" id="ARBA00022723"/>
    </source>
</evidence>
<evidence type="ECO:0000256" key="14">
    <source>
        <dbReference type="RuleBase" id="RU367039"/>
    </source>
</evidence>
<feature type="non-terminal residue" evidence="15">
    <location>
        <position position="1"/>
    </location>
</feature>
<feature type="binding site" evidence="13">
    <location>
        <position position="206"/>
    </location>
    <ligand>
        <name>Fe cation</name>
        <dbReference type="ChEBI" id="CHEBI:24875"/>
        <label>1</label>
    </ligand>
</feature>
<feature type="binding site" evidence="13">
    <location>
        <position position="264"/>
    </location>
    <ligand>
        <name>Fe cation</name>
        <dbReference type="ChEBI" id="CHEBI:24875"/>
        <label>1</label>
    </ligand>
</feature>
<dbReference type="EMBL" id="MU151319">
    <property type="protein sequence ID" value="KAF9445179.1"/>
    <property type="molecule type" value="Genomic_DNA"/>
</dbReference>
<comment type="cofactor">
    <cofactor evidence="13 14">
        <name>Fe cation</name>
        <dbReference type="ChEBI" id="CHEBI:24875"/>
    </cofactor>
    <text evidence="13 14">Binds 2 iron ions per subunit.</text>
</comment>
<dbReference type="InterPro" id="IPR007828">
    <property type="entry name" value="Inositol_oxygenase"/>
</dbReference>
<evidence type="ECO:0000256" key="4">
    <source>
        <dbReference type="ARBA" id="ARBA00011919"/>
    </source>
</evidence>
<keyword evidence="16" id="KW-1185">Reference proteome</keyword>
<protein>
    <recommendedName>
        <fullName evidence="5 14">Inositol oxygenase</fullName>
        <ecNumber evidence="4 14">1.13.99.1</ecNumber>
    </recommendedName>
    <alternativeName>
        <fullName evidence="10 14">Myo-inositol oxygenase</fullName>
    </alternativeName>
</protein>
<sequence>MKSSSNFEQLEQTSDAVDEVNQLKGRLWDSEANFTQAKDVTKFRQYANACDRVKAFYQEQHANQTLDFNIKIRKRFAERRNAEMGIWEAMELLNTMKDDSDPDTSVTQIEHLLQTAEAIRHDGKPEWMQVVGLVHDLGKLLATFQPEGQWAIVGDTFPVGCRFSDKIIYPETFSSNPDLMKEDLMTDFGIYEPHCGLDNVLLSWGHDEYLYSVLKDQCTLPKEGLWMIRYHSFYPWHREGAYRHLCNDADEEALAAVRAFNPYDLYSKSDNPADPEKLKPYYTGLIAKFFPNKLKW</sequence>
<dbReference type="Pfam" id="PF05153">
    <property type="entry name" value="MIOX"/>
    <property type="match status" value="1"/>
</dbReference>
<proteinExistence type="inferred from homology"/>
<dbReference type="Gene3D" id="1.10.3210.10">
    <property type="entry name" value="Hypothetical protein af1432"/>
    <property type="match status" value="1"/>
</dbReference>
<accession>A0A9P6C133</accession>
<gene>
    <name evidence="15" type="ORF">P691DRAFT_806010</name>
</gene>
<dbReference type="GO" id="GO:0005506">
    <property type="term" value="F:iron ion binding"/>
    <property type="evidence" value="ECO:0007669"/>
    <property type="project" value="InterPro"/>
</dbReference>
<dbReference type="AlphaFoldDB" id="A0A9P6C133"/>
<keyword evidence="6 14" id="KW-0963">Cytoplasm</keyword>
<dbReference type="SUPFAM" id="SSF109604">
    <property type="entry name" value="HD-domain/PDEase-like"/>
    <property type="match status" value="1"/>
</dbReference>
<evidence type="ECO:0000256" key="12">
    <source>
        <dbReference type="PIRSR" id="PIRSR607828-1"/>
    </source>
</evidence>
<reference evidence="15" key="1">
    <citation type="submission" date="2020-11" db="EMBL/GenBank/DDBJ databases">
        <authorList>
            <consortium name="DOE Joint Genome Institute"/>
            <person name="Ahrendt S."/>
            <person name="Riley R."/>
            <person name="Andreopoulos W."/>
            <person name="Labutti K."/>
            <person name="Pangilinan J."/>
            <person name="Ruiz-Duenas F.J."/>
            <person name="Barrasa J.M."/>
            <person name="Sanchez-Garcia M."/>
            <person name="Camarero S."/>
            <person name="Miyauchi S."/>
            <person name="Serrano A."/>
            <person name="Linde D."/>
            <person name="Babiker R."/>
            <person name="Drula E."/>
            <person name="Ayuso-Fernandez I."/>
            <person name="Pacheco R."/>
            <person name="Padilla G."/>
            <person name="Ferreira P."/>
            <person name="Barriuso J."/>
            <person name="Kellner H."/>
            <person name="Castanera R."/>
            <person name="Alfaro M."/>
            <person name="Ramirez L."/>
            <person name="Pisabarro A.G."/>
            <person name="Kuo A."/>
            <person name="Tritt A."/>
            <person name="Lipzen A."/>
            <person name="He G."/>
            <person name="Yan M."/>
            <person name="Ng V."/>
            <person name="Cullen D."/>
            <person name="Martin F."/>
            <person name="Rosso M.-N."/>
            <person name="Henrissat B."/>
            <person name="Hibbett D."/>
            <person name="Martinez A.T."/>
            <person name="Grigoriev I.V."/>
        </authorList>
    </citation>
    <scope>NUCLEOTIDE SEQUENCE</scope>
    <source>
        <strain evidence="15">MF-IS2</strain>
    </source>
</reference>
<dbReference type="GO" id="GO:0019310">
    <property type="term" value="P:inositol catabolic process"/>
    <property type="evidence" value="ECO:0007669"/>
    <property type="project" value="UniProtKB-UniRule"/>
</dbReference>
<feature type="binding site" evidence="13">
    <location>
        <position position="136"/>
    </location>
    <ligand>
        <name>Fe cation</name>
        <dbReference type="ChEBI" id="CHEBI:24875"/>
        <label>1</label>
    </ligand>
</feature>
<organism evidence="15 16">
    <name type="scientific">Macrolepiota fuliginosa MF-IS2</name>
    <dbReference type="NCBI Taxonomy" id="1400762"/>
    <lineage>
        <taxon>Eukaryota</taxon>
        <taxon>Fungi</taxon>
        <taxon>Dikarya</taxon>
        <taxon>Basidiomycota</taxon>
        <taxon>Agaricomycotina</taxon>
        <taxon>Agaricomycetes</taxon>
        <taxon>Agaricomycetidae</taxon>
        <taxon>Agaricales</taxon>
        <taxon>Agaricineae</taxon>
        <taxon>Agaricaceae</taxon>
        <taxon>Macrolepiota</taxon>
    </lineage>
</organism>
<evidence type="ECO:0000256" key="3">
    <source>
        <dbReference type="ARBA" id="ARBA00005286"/>
    </source>
</evidence>